<dbReference type="InterPro" id="IPR042060">
    <property type="entry name" value="PLAT_polycystin1"/>
</dbReference>
<protein>
    <submittedName>
        <fullName evidence="12">PLAT domain-containing protein</fullName>
    </submittedName>
</protein>
<feature type="transmembrane region" description="Helical" evidence="9">
    <location>
        <begin position="1742"/>
        <end position="1764"/>
    </location>
</feature>
<feature type="transmembrane region" description="Helical" evidence="9">
    <location>
        <begin position="1700"/>
        <end position="1719"/>
    </location>
</feature>
<evidence type="ECO:0000313" key="12">
    <source>
        <dbReference type="WBParaSite" id="Csp11.Scaffold629.g7940.t2"/>
    </source>
</evidence>
<dbReference type="GO" id="GO:0005262">
    <property type="term" value="F:calcium channel activity"/>
    <property type="evidence" value="ECO:0007669"/>
    <property type="project" value="TreeGrafter"/>
</dbReference>
<dbReference type="InterPro" id="IPR001024">
    <property type="entry name" value="PLAT/LH2_dom"/>
</dbReference>
<feature type="compositionally biased region" description="Low complexity" evidence="8">
    <location>
        <begin position="342"/>
        <end position="362"/>
    </location>
</feature>
<feature type="region of interest" description="Disordered" evidence="8">
    <location>
        <begin position="275"/>
        <end position="458"/>
    </location>
</feature>
<dbReference type="InterPro" id="IPR000203">
    <property type="entry name" value="GPS"/>
</dbReference>
<evidence type="ECO:0000256" key="9">
    <source>
        <dbReference type="SAM" id="Phobius"/>
    </source>
</evidence>
<dbReference type="InterPro" id="IPR036392">
    <property type="entry name" value="PLAT/LH2_dom_sf"/>
</dbReference>
<name>A0A1I7UCH4_9PELO</name>
<dbReference type="Proteomes" id="UP000095282">
    <property type="component" value="Unplaced"/>
</dbReference>
<feature type="compositionally biased region" description="Gly residues" evidence="8">
    <location>
        <begin position="421"/>
        <end position="432"/>
    </location>
</feature>
<keyword evidence="4" id="KW-0732">Signal</keyword>
<dbReference type="PANTHER" id="PTHR10877">
    <property type="entry name" value="POLYCYSTIN FAMILY MEMBER"/>
    <property type="match status" value="1"/>
</dbReference>
<evidence type="ECO:0000313" key="11">
    <source>
        <dbReference type="Proteomes" id="UP000095282"/>
    </source>
</evidence>
<comment type="caution">
    <text evidence="7">Lacks conserved residue(s) required for the propagation of feature annotation.</text>
</comment>
<dbReference type="STRING" id="1561998.A0A1I7UCH4"/>
<feature type="compositionally biased region" description="Low complexity" evidence="8">
    <location>
        <begin position="395"/>
        <end position="420"/>
    </location>
</feature>
<comment type="subcellular location">
    <subcellularLocation>
        <location evidence="1">Membrane</location>
        <topology evidence="1">Multi-pass membrane protein</topology>
    </subcellularLocation>
</comment>
<dbReference type="SMART" id="SM00308">
    <property type="entry name" value="LH2"/>
    <property type="match status" value="1"/>
</dbReference>
<evidence type="ECO:0000256" key="7">
    <source>
        <dbReference type="PROSITE-ProRule" id="PRU00152"/>
    </source>
</evidence>
<evidence type="ECO:0000256" key="4">
    <source>
        <dbReference type="ARBA" id="ARBA00022729"/>
    </source>
</evidence>
<evidence type="ECO:0000256" key="2">
    <source>
        <dbReference type="ARBA" id="ARBA00007200"/>
    </source>
</evidence>
<dbReference type="SUPFAM" id="SSF49723">
    <property type="entry name" value="Lipase/lipooxygenase domain (PLAT/LH2 domain)"/>
    <property type="match status" value="1"/>
</dbReference>
<comment type="similarity">
    <text evidence="2">Belongs to the polycystin family.</text>
</comment>
<keyword evidence="6 9" id="KW-0472">Membrane</keyword>
<feature type="transmembrane region" description="Helical" evidence="9">
    <location>
        <begin position="1794"/>
        <end position="1814"/>
    </location>
</feature>
<accession>A0A1I7UCH4</accession>
<evidence type="ECO:0000259" key="10">
    <source>
        <dbReference type="PROSITE" id="PS50095"/>
    </source>
</evidence>
<reference evidence="12" key="1">
    <citation type="submission" date="2016-11" db="UniProtKB">
        <authorList>
            <consortium name="WormBaseParasite"/>
        </authorList>
    </citation>
    <scope>IDENTIFICATION</scope>
</reference>
<dbReference type="FunFam" id="2.60.60.20:FF:000027">
    <property type="entry name" value="Protein CBR-LOV-1"/>
    <property type="match status" value="1"/>
</dbReference>
<dbReference type="InterPro" id="IPR051223">
    <property type="entry name" value="Polycystin"/>
</dbReference>
<feature type="transmembrane region" description="Helical" evidence="9">
    <location>
        <begin position="1491"/>
        <end position="1511"/>
    </location>
</feature>
<feature type="transmembrane region" description="Helical" evidence="9">
    <location>
        <begin position="2182"/>
        <end position="2210"/>
    </location>
</feature>
<dbReference type="WBParaSite" id="Csp11.Scaffold629.g7940.t2">
    <property type="protein sequence ID" value="Csp11.Scaffold629.g7940.t2"/>
    <property type="gene ID" value="Csp11.Scaffold629.g7940"/>
</dbReference>
<feature type="compositionally biased region" description="Low complexity" evidence="8">
    <location>
        <begin position="315"/>
        <end position="334"/>
    </location>
</feature>
<dbReference type="CDD" id="cd01752">
    <property type="entry name" value="PLAT_polycystin"/>
    <property type="match status" value="1"/>
</dbReference>
<organism evidence="11 12">
    <name type="scientific">Caenorhabditis tropicalis</name>
    <dbReference type="NCBI Taxonomy" id="1561998"/>
    <lineage>
        <taxon>Eukaryota</taxon>
        <taxon>Metazoa</taxon>
        <taxon>Ecdysozoa</taxon>
        <taxon>Nematoda</taxon>
        <taxon>Chromadorea</taxon>
        <taxon>Rhabditida</taxon>
        <taxon>Rhabditina</taxon>
        <taxon>Rhabditomorpha</taxon>
        <taxon>Rhabditoidea</taxon>
        <taxon>Rhabditidae</taxon>
        <taxon>Peloderinae</taxon>
        <taxon>Caenorhabditis</taxon>
    </lineage>
</organism>
<evidence type="ECO:0000256" key="3">
    <source>
        <dbReference type="ARBA" id="ARBA00022692"/>
    </source>
</evidence>
<feature type="compositionally biased region" description="Low complexity" evidence="8">
    <location>
        <begin position="433"/>
        <end position="453"/>
    </location>
</feature>
<dbReference type="Pfam" id="PF20519">
    <property type="entry name" value="Polycystin_dom"/>
    <property type="match status" value="1"/>
</dbReference>
<feature type="transmembrane region" description="Helical" evidence="9">
    <location>
        <begin position="1920"/>
        <end position="1941"/>
    </location>
</feature>
<feature type="transmembrane region" description="Helical" evidence="9">
    <location>
        <begin position="2242"/>
        <end position="2259"/>
    </location>
</feature>
<dbReference type="Pfam" id="PF08016">
    <property type="entry name" value="PKD_channel"/>
    <property type="match status" value="1"/>
</dbReference>
<dbReference type="InterPro" id="IPR046791">
    <property type="entry name" value="Polycystin_dom"/>
</dbReference>
<dbReference type="GO" id="GO:0016020">
    <property type="term" value="C:membrane"/>
    <property type="evidence" value="ECO:0007669"/>
    <property type="project" value="UniProtKB-SubCell"/>
</dbReference>
<feature type="compositionally biased region" description="Low complexity" evidence="8">
    <location>
        <begin position="58"/>
        <end position="152"/>
    </location>
</feature>
<keyword evidence="5 9" id="KW-1133">Transmembrane helix</keyword>
<feature type="compositionally biased region" description="Low complexity" evidence="8">
    <location>
        <begin position="373"/>
        <end position="387"/>
    </location>
</feature>
<dbReference type="SMART" id="SM00303">
    <property type="entry name" value="GPS"/>
    <property type="match status" value="1"/>
</dbReference>
<feature type="compositionally biased region" description="Gly residues" evidence="8">
    <location>
        <begin position="363"/>
        <end position="372"/>
    </location>
</feature>
<feature type="compositionally biased region" description="Low complexity" evidence="8">
    <location>
        <begin position="292"/>
        <end position="307"/>
    </location>
</feature>
<feature type="region of interest" description="Disordered" evidence="8">
    <location>
        <begin position="50"/>
        <end position="158"/>
    </location>
</feature>
<dbReference type="Pfam" id="PF01477">
    <property type="entry name" value="PLAT"/>
    <property type="match status" value="1"/>
</dbReference>
<evidence type="ECO:0000256" key="8">
    <source>
        <dbReference type="SAM" id="MobiDB-lite"/>
    </source>
</evidence>
<dbReference type="GO" id="GO:0050982">
    <property type="term" value="P:detection of mechanical stimulus"/>
    <property type="evidence" value="ECO:0007669"/>
    <property type="project" value="TreeGrafter"/>
</dbReference>
<dbReference type="Gene3D" id="2.60.60.20">
    <property type="entry name" value="PLAT/LH2 domain"/>
    <property type="match status" value="1"/>
</dbReference>
<evidence type="ECO:0000256" key="5">
    <source>
        <dbReference type="ARBA" id="ARBA00022989"/>
    </source>
</evidence>
<dbReference type="PANTHER" id="PTHR10877:SF194">
    <property type="entry name" value="LOCATION OF VULVA DEFECTIVE 1"/>
    <property type="match status" value="1"/>
</dbReference>
<evidence type="ECO:0000256" key="6">
    <source>
        <dbReference type="ARBA" id="ARBA00023136"/>
    </source>
</evidence>
<keyword evidence="3 9" id="KW-0812">Transmembrane</keyword>
<feature type="transmembrane region" description="Helical" evidence="9">
    <location>
        <begin position="2279"/>
        <end position="2304"/>
    </location>
</feature>
<keyword evidence="11" id="KW-1185">Reference proteome</keyword>
<proteinExistence type="inferred from homology"/>
<evidence type="ECO:0000256" key="1">
    <source>
        <dbReference type="ARBA" id="ARBA00004141"/>
    </source>
</evidence>
<dbReference type="PROSITE" id="PS50095">
    <property type="entry name" value="PLAT"/>
    <property type="match status" value="1"/>
</dbReference>
<dbReference type="InterPro" id="IPR013122">
    <property type="entry name" value="PKD1_2_channel"/>
</dbReference>
<feature type="transmembrane region" description="Helical" evidence="9">
    <location>
        <begin position="1834"/>
        <end position="1858"/>
    </location>
</feature>
<feature type="transmembrane region" description="Helical" evidence="9">
    <location>
        <begin position="2141"/>
        <end position="2161"/>
    </location>
</feature>
<feature type="domain" description="PLAT" evidence="10">
    <location>
        <begin position="1534"/>
        <end position="1657"/>
    </location>
</feature>
<sequence>MTSFSKNIDLQPVSRFLIGLGTYEFRINMTNELTNEVASHLFTLNVIEETSSTEEDTSTTSFSTTDSESTSTTSESESTSDSSSSSTDSSDSSTTTSSDSETTSSEDSSTSDSSESSSTTAESDTSTDITSSSNDPNGGSSTDESEISTTIDPDATTETPYDFYLENLSWNETIYYSAESLNITPVANKNPDYRSISYQCRNDSTQPFVPIKESNCLTSTGKVGSYSSPISFNPFSSFVPSSGTYEFLINVTNVLTSESASHVFTMNVILPTTPTEFIPTEDQSGSKDDGSETTSVSGGSTTTSASGSGSGTSTGSGDSFGSSSTLSTTVSGLGTSSGAGSGTSVSGDGLGGSTTPSGDSGSTTGGLDGSGATGSTSDTGLTTSSDGSAGGSGSTSGTSGLEGAGTDTDGSSKSSTSSSSGGSGDSTTGGTGSDSDTTAYTGPTTTTQGSTKTTRTKGVLGTVTPISAADQAEIDAQKADVMSQLAGIMDGSASNNSLNSSSSLLNQISTLPAADLVEVAQSLLANNLKIPGVGNMSSVDVLKTLQDNIATTNSELAAEMTKVITKLANVNMTSAQSMNSVLSSLDLALKGSTVYTLGVSSKKSTDGTYAVIFGYVLASGYTLVSPRCTLSIYGSTVYLTGDTRASYKQLDGDTVTANTMLAAAIGVTGLYAKNGRTVSVDQDKIEDKRSLVSGNIMATMNGIGDVQSGEYSYNEMYVTAWNVTYDNTTTGSSNQRNTSMSFYLPVTDVQLSLLIESGTMVKLQSTQTVPASGLIVTTSYGGVTYTITCTNGTAKFIEVDTADAIFSFDASSFSIVAADGSSTSTIQKNIQMPIVIENVNLNVFNKSSSPLVFSASGSYPMRIVFSPQDISMPAVSALSQTVSISTLSPTTSYAKADLQSAISSQTQIPVSGTLFFSKASSIDVTGYSFYADTTAIYLQSSVTTLVISSPTYNVVALALGGYGIQITAGTYTSGSQSHTVTMMEFSDTQKMRIDGGLVIRNGTNGYVIQNGQISTEGDVSGTKIDIVPQSLMNQESQQQIATILSNTQEFLQNNGMTMTDSQINDTSNSLLSIASSLTSALKVALDNPLSSDLAANLKYATDNYDSLYNVLPSDPDNIVYVEEMTQEEWAAYVTKMIQKSIAKTLANQLASTLDTLENTLAARAIATGNLPYDYSNYVDGTGMVIVIDDASNIVGKPQSCNEWDLILPSPASSLNTPDITDSTLIQVGLVCYNTNPRTYVDNFDMLITSGALEAHVKDQNQNLISISGTTSPISVSGRGSEDDAVLTLMQQGDFASYQILDLHAFRTTNWNNSLQIEIIASQDYDIPNNDDTYMFSSFQSLPGPLQSNHEWLFDLNSLNTTSNYFVSAGNLINNTGLFYVGIGKRNTSTNTGNSTDIVNYGEFESKQWSFAREVPMDYQIAAISKGCYYYLNTTDFFNSEGMAPIDSKGMQFVNCSTDHLTLFSVGAFNPTINADFNYNYSVNDIEKNVKVMITAIFILIVYGCLTINSIISGRKDGSRGRLRFLSDNEPHDGYMYVIAVETGYRMFATTDSTICFNLSGNEGDQIFRSFKSVEDGDWEYPFSWGTTDRFVMTTAFPLGELEYMRIWIDDAGLDHRESWYCNRIIVKDVQTQEIYYFPFNNWLGTKNGDGETERLARVDYKRKLLDESMSMHMLAQTISWFAMFTGGGNRLRDRVTRQDYVTSIIFTLTMISVISILILRNDDSVISDSKKVSEFTFTAKDIIFGIVFGILTTIMNSIFILICWKTRSFSENYYLKKRKQEDPGFKDPSGSWPIFVAGVCRTLIVFPILMGLLFVGGDGMSLMDDFANSFYIRFLISVVIWAVILEPLKGMIWAFIILKTSKSHKIVNKLEEAFLRVKPVKTFQRNPYGKIEKGLGTEIADVTKLRDTENRKMRDEQLFITIRDMVCFFASLYIMVMLTFYCKDRHGYYYQLEMSTILNIPQTNYGDNTFMSIQNADDFWDWARESLATALLASWYDGNPAYGMRAYLNDKVSRSMGIGTIRQVRTKKSAQCEVVKQFKNYINNCGEELTDDNEETTLYMEPGWTELENGTDPIAEYTYMTAKQLSTGTVSGFLGSYKGGGYTVSMSGTQAEIIKLFNKLDSERWIDDKGSDGTVVKYYEMLYIFFSVLIFAKEIVFYIYGRYKVITTMKKTRNPFRIVYNVILGNFSPWNFMDLVVGGLAVASVVAYTLRQKFTNEAMDDFNANNGNSYINLTIQRNWEVAFSYCLAGAVFFTSCKMIRILRFNRRIGVLAATLDNALGAIVSFGAAFLFFCMTFNSVLYGVLGNKMGGQVLFIHRFKLKSM</sequence>